<accession>A0A1C4VTP2</accession>
<evidence type="ECO:0000313" key="3">
    <source>
        <dbReference type="Proteomes" id="UP000198242"/>
    </source>
</evidence>
<organism evidence="2 3">
    <name type="scientific">Micromonospora viridifaciens</name>
    <dbReference type="NCBI Taxonomy" id="1881"/>
    <lineage>
        <taxon>Bacteria</taxon>
        <taxon>Bacillati</taxon>
        <taxon>Actinomycetota</taxon>
        <taxon>Actinomycetes</taxon>
        <taxon>Micromonosporales</taxon>
        <taxon>Micromonosporaceae</taxon>
        <taxon>Micromonospora</taxon>
    </lineage>
</organism>
<evidence type="ECO:0008006" key="4">
    <source>
        <dbReference type="Google" id="ProtNLM"/>
    </source>
</evidence>
<reference evidence="3" key="1">
    <citation type="submission" date="2016-06" db="EMBL/GenBank/DDBJ databases">
        <authorList>
            <person name="Varghese N."/>
            <person name="Submissions Spin"/>
        </authorList>
    </citation>
    <scope>NUCLEOTIDE SEQUENCE [LARGE SCALE GENOMIC DNA]</scope>
    <source>
        <strain evidence="3">DSM 43909</strain>
    </source>
</reference>
<evidence type="ECO:0000313" key="2">
    <source>
        <dbReference type="EMBL" id="SCE87195.1"/>
    </source>
</evidence>
<feature type="transmembrane region" description="Helical" evidence="1">
    <location>
        <begin position="116"/>
        <end position="137"/>
    </location>
</feature>
<feature type="transmembrane region" description="Helical" evidence="1">
    <location>
        <begin position="278"/>
        <end position="294"/>
    </location>
</feature>
<dbReference type="Proteomes" id="UP000198242">
    <property type="component" value="Chromosome I"/>
</dbReference>
<dbReference type="EMBL" id="LT607411">
    <property type="protein sequence ID" value="SCE87195.1"/>
    <property type="molecule type" value="Genomic_DNA"/>
</dbReference>
<feature type="transmembrane region" description="Helical" evidence="1">
    <location>
        <begin position="182"/>
        <end position="202"/>
    </location>
</feature>
<keyword evidence="3" id="KW-1185">Reference proteome</keyword>
<protein>
    <recommendedName>
        <fullName evidence="4">ABC-2 type transport system permease protein</fullName>
    </recommendedName>
</protein>
<dbReference type="RefSeq" id="WP_089005788.1">
    <property type="nucleotide sequence ID" value="NZ_LT607411.1"/>
</dbReference>
<gene>
    <name evidence="2" type="ORF">GA0074695_1769</name>
</gene>
<dbReference type="InterPro" id="IPR046264">
    <property type="entry name" value="DUF6297"/>
</dbReference>
<proteinExistence type="predicted"/>
<dbReference type="OrthoDB" id="3401901at2"/>
<feature type="transmembrane region" description="Helical" evidence="1">
    <location>
        <begin position="39"/>
        <end position="64"/>
    </location>
</feature>
<keyword evidence="1" id="KW-0812">Transmembrane</keyword>
<keyword evidence="1" id="KW-1133">Transmembrane helix</keyword>
<dbReference type="AlphaFoldDB" id="A0A1C4VTP2"/>
<name>A0A1C4VTP2_MICVI</name>
<feature type="transmembrane region" description="Helical" evidence="1">
    <location>
        <begin position="85"/>
        <end position="110"/>
    </location>
</feature>
<dbReference type="Pfam" id="PF19814">
    <property type="entry name" value="DUF6297"/>
    <property type="match status" value="1"/>
</dbReference>
<feature type="transmembrane region" description="Helical" evidence="1">
    <location>
        <begin position="446"/>
        <end position="467"/>
    </location>
</feature>
<feature type="transmembrane region" description="Helical" evidence="1">
    <location>
        <begin position="339"/>
        <end position="363"/>
    </location>
</feature>
<sequence length="476" mass="48630">MGTVYAALLAIAMAVALLGPRLGRTLWPAAPVVDPDPLAVVALVGIGGAGVWAALRGLGPLVIGRPDASWLLTAPVRRRGLLLPALVRILLAAAAVGVVAAVVCVGRFAARPIDGAALLGWAALGAAAGMLIALAAVRAQHDPGWGRRWDRLFTAVLLGSGAAALVAPVVPEPPIAALAEPVLWAAALAAVAAAVLGTAVAVRRLDDLSGRRVREASFLVGSYLDAAYTAEPSFLSDLRERRSWRGRALRSAQVRRLPGLPVEAIHDLLVLRRKRHRLGWLTAAALLPAMLAGSPGWVLVPVLLAGALSSADTTLAAVRRDSAQPALVRLLGRTGRQVVAARFLAPAVLAAAWSGLALAALALRSNLPLGPSCALGLAVGPAVAVAALGRARARPIDNSMPLVDTPMGAFAPGPLIWLFNGLEVLVVLTLPTIAALLGGIGSTELGWGSVLAQAALSTLGVAAYLTLAADRNRAAV</sequence>
<keyword evidence="1" id="KW-0472">Membrane</keyword>
<feature type="transmembrane region" description="Helical" evidence="1">
    <location>
        <begin position="149"/>
        <end position="170"/>
    </location>
</feature>
<feature type="transmembrane region" description="Helical" evidence="1">
    <location>
        <begin position="415"/>
        <end position="440"/>
    </location>
</feature>
<evidence type="ECO:0000256" key="1">
    <source>
        <dbReference type="SAM" id="Phobius"/>
    </source>
</evidence>
<feature type="transmembrane region" description="Helical" evidence="1">
    <location>
        <begin position="369"/>
        <end position="389"/>
    </location>
</feature>